<name>A0A7S2H358_9STRA</name>
<dbReference type="InterPro" id="IPR007062">
    <property type="entry name" value="PPI-2"/>
</dbReference>
<proteinExistence type="predicted"/>
<dbReference type="Pfam" id="PF04979">
    <property type="entry name" value="IPP-2"/>
    <property type="match status" value="1"/>
</dbReference>
<evidence type="ECO:0000313" key="2">
    <source>
        <dbReference type="EMBL" id="CAD9479179.1"/>
    </source>
</evidence>
<dbReference type="GO" id="GO:0004864">
    <property type="term" value="F:protein phosphatase inhibitor activity"/>
    <property type="evidence" value="ECO:0007669"/>
    <property type="project" value="InterPro"/>
</dbReference>
<evidence type="ECO:0008006" key="3">
    <source>
        <dbReference type="Google" id="ProtNLM"/>
    </source>
</evidence>
<dbReference type="PANTHER" id="PTHR12398">
    <property type="entry name" value="PROTEIN PHOSPHATASE INHIBITOR"/>
    <property type="match status" value="1"/>
</dbReference>
<feature type="compositionally biased region" description="Basic and acidic residues" evidence="1">
    <location>
        <begin position="47"/>
        <end position="64"/>
    </location>
</feature>
<evidence type="ECO:0000256" key="1">
    <source>
        <dbReference type="SAM" id="MobiDB-lite"/>
    </source>
</evidence>
<organism evidence="2">
    <name type="scientific">Octactis speculum</name>
    <dbReference type="NCBI Taxonomy" id="3111310"/>
    <lineage>
        <taxon>Eukaryota</taxon>
        <taxon>Sar</taxon>
        <taxon>Stramenopiles</taxon>
        <taxon>Ochrophyta</taxon>
        <taxon>Dictyochophyceae</taxon>
        <taxon>Dictyochales</taxon>
        <taxon>Dictyochaceae</taxon>
        <taxon>Octactis</taxon>
    </lineage>
</organism>
<sequence length="160" mass="18247">MAKSTAIRWDEEIIAEHDKLRGTRMKIDEPDTPFAPPLEDGAEEKDADSKTSESIDMLEVHGDDTMSTNDDSFSSAKDRSDEVQETVEAHPPLMAQLAELGEKLESVRNNKGPVGITRKLEDEKNSEADRQRKFKEKRAAHYNEFQRVKEMRAKLQDDED</sequence>
<feature type="compositionally biased region" description="Polar residues" evidence="1">
    <location>
        <begin position="65"/>
        <end position="75"/>
    </location>
</feature>
<accession>A0A7S2H358</accession>
<reference evidence="2" key="1">
    <citation type="submission" date="2021-01" db="EMBL/GenBank/DDBJ databases">
        <authorList>
            <person name="Corre E."/>
            <person name="Pelletier E."/>
            <person name="Niang G."/>
            <person name="Scheremetjew M."/>
            <person name="Finn R."/>
            <person name="Kale V."/>
            <person name="Holt S."/>
            <person name="Cochrane G."/>
            <person name="Meng A."/>
            <person name="Brown T."/>
            <person name="Cohen L."/>
        </authorList>
    </citation>
    <scope>NUCLEOTIDE SEQUENCE</scope>
    <source>
        <strain evidence="2">CCMP1381</strain>
    </source>
</reference>
<protein>
    <recommendedName>
        <fullName evidence="3">Protein phosphatase inhibitor 2</fullName>
    </recommendedName>
</protein>
<dbReference type="EMBL" id="HBGS01056598">
    <property type="protein sequence ID" value="CAD9479179.1"/>
    <property type="molecule type" value="Transcribed_RNA"/>
</dbReference>
<gene>
    <name evidence="2" type="ORF">DSPE1174_LOCUS29493</name>
</gene>
<dbReference type="AlphaFoldDB" id="A0A7S2H358"/>
<dbReference type="GO" id="GO:0009966">
    <property type="term" value="P:regulation of signal transduction"/>
    <property type="evidence" value="ECO:0007669"/>
    <property type="project" value="InterPro"/>
</dbReference>
<feature type="compositionally biased region" description="Basic and acidic residues" evidence="1">
    <location>
        <begin position="118"/>
        <end position="132"/>
    </location>
</feature>
<feature type="region of interest" description="Disordered" evidence="1">
    <location>
        <begin position="21"/>
        <end position="86"/>
    </location>
</feature>
<dbReference type="PANTHER" id="PTHR12398:SF20">
    <property type="entry name" value="PROTEIN PHOSPHATASE 1 REGULATORY INHIBITOR SUBUNIT 2"/>
    <property type="match status" value="1"/>
</dbReference>
<feature type="region of interest" description="Disordered" evidence="1">
    <location>
        <begin position="102"/>
        <end position="132"/>
    </location>
</feature>